<comment type="caution">
    <text evidence="1">The sequence shown here is derived from an EMBL/GenBank/DDBJ whole genome shotgun (WGS) entry which is preliminary data.</text>
</comment>
<dbReference type="RefSeq" id="WP_090966241.1">
    <property type="nucleotide sequence ID" value="NZ_FOOA01000026.1"/>
</dbReference>
<dbReference type="Gene3D" id="1.10.1220.10">
    <property type="entry name" value="Met repressor-like"/>
    <property type="match status" value="1"/>
</dbReference>
<dbReference type="InterPro" id="IPR013321">
    <property type="entry name" value="Arc_rbn_hlx_hlx"/>
</dbReference>
<organism evidence="1 2">
    <name type="scientific">Aureimonas phyllosphaerae</name>
    <dbReference type="NCBI Taxonomy" id="1166078"/>
    <lineage>
        <taxon>Bacteria</taxon>
        <taxon>Pseudomonadati</taxon>
        <taxon>Pseudomonadota</taxon>
        <taxon>Alphaproteobacteria</taxon>
        <taxon>Hyphomicrobiales</taxon>
        <taxon>Aurantimonadaceae</taxon>
        <taxon>Aureimonas</taxon>
    </lineage>
</organism>
<accession>A0A7W6BU34</accession>
<evidence type="ECO:0000313" key="2">
    <source>
        <dbReference type="Proteomes" id="UP000531216"/>
    </source>
</evidence>
<gene>
    <name evidence="1" type="ORF">GGR05_004214</name>
</gene>
<evidence type="ECO:0008006" key="3">
    <source>
        <dbReference type="Google" id="ProtNLM"/>
    </source>
</evidence>
<name>A0A7W6BU34_9HYPH</name>
<sequence length="98" mass="10836">MSKKVAFSRISSTPPATADEWIAQGAESEGRALHVVPDTPKADEPQAEAAKEAPRKMVRFTLDVDAELHQRIKVACAMRGEKMSDVLRRVFEKEFPAA</sequence>
<reference evidence="1 2" key="1">
    <citation type="submission" date="2020-08" db="EMBL/GenBank/DDBJ databases">
        <title>Genomic Encyclopedia of Type Strains, Phase IV (KMG-IV): sequencing the most valuable type-strain genomes for metagenomic binning, comparative biology and taxonomic classification.</title>
        <authorList>
            <person name="Goeker M."/>
        </authorList>
    </citation>
    <scope>NUCLEOTIDE SEQUENCE [LARGE SCALE GENOMIC DNA]</scope>
    <source>
        <strain evidence="1 2">DSM 25024</strain>
    </source>
</reference>
<evidence type="ECO:0000313" key="1">
    <source>
        <dbReference type="EMBL" id="MBB3938044.1"/>
    </source>
</evidence>
<dbReference type="InterPro" id="IPR010985">
    <property type="entry name" value="Ribbon_hlx_hlx"/>
</dbReference>
<dbReference type="Proteomes" id="UP000531216">
    <property type="component" value="Unassembled WGS sequence"/>
</dbReference>
<dbReference type="GO" id="GO:0006355">
    <property type="term" value="P:regulation of DNA-templated transcription"/>
    <property type="evidence" value="ECO:0007669"/>
    <property type="project" value="InterPro"/>
</dbReference>
<dbReference type="AlphaFoldDB" id="A0A7W6BU34"/>
<dbReference type="SUPFAM" id="SSF47598">
    <property type="entry name" value="Ribbon-helix-helix"/>
    <property type="match status" value="1"/>
</dbReference>
<dbReference type="EMBL" id="JACIDO010000016">
    <property type="protein sequence ID" value="MBB3938044.1"/>
    <property type="molecule type" value="Genomic_DNA"/>
</dbReference>
<keyword evidence="2" id="KW-1185">Reference proteome</keyword>
<dbReference type="OrthoDB" id="7508186at2"/>
<proteinExistence type="predicted"/>
<protein>
    <recommendedName>
        <fullName evidence="3">Plasmid segregation centromere-binding protein ParG</fullName>
    </recommendedName>
</protein>